<reference evidence="1 2" key="1">
    <citation type="journal article" date="2019" name="Environ. Microbiol.">
        <title>At the nexus of three kingdoms: the genome of the mycorrhizal fungus Gigaspora margarita provides insights into plant, endobacterial and fungal interactions.</title>
        <authorList>
            <person name="Venice F."/>
            <person name="Ghignone S."/>
            <person name="Salvioli di Fossalunga A."/>
            <person name="Amselem J."/>
            <person name="Novero M."/>
            <person name="Xianan X."/>
            <person name="Sedzielewska Toro K."/>
            <person name="Morin E."/>
            <person name="Lipzen A."/>
            <person name="Grigoriev I.V."/>
            <person name="Henrissat B."/>
            <person name="Martin F.M."/>
            <person name="Bonfante P."/>
        </authorList>
    </citation>
    <scope>NUCLEOTIDE SEQUENCE [LARGE SCALE GENOMIC DNA]</scope>
    <source>
        <strain evidence="1 2">BEG34</strain>
    </source>
</reference>
<dbReference type="EMBL" id="WTPW01000114">
    <property type="protein sequence ID" value="KAF0546088.1"/>
    <property type="molecule type" value="Genomic_DNA"/>
</dbReference>
<protein>
    <submittedName>
        <fullName evidence="1">Uncharacterized protein</fullName>
    </submittedName>
</protein>
<comment type="caution">
    <text evidence="1">The sequence shown here is derived from an EMBL/GenBank/DDBJ whole genome shotgun (WGS) entry which is preliminary data.</text>
</comment>
<proteinExistence type="predicted"/>
<evidence type="ECO:0000313" key="1">
    <source>
        <dbReference type="EMBL" id="KAF0546088.1"/>
    </source>
</evidence>
<gene>
    <name evidence="1" type="ORF">F8M41_001628</name>
</gene>
<organism evidence="1 2">
    <name type="scientific">Gigaspora margarita</name>
    <dbReference type="NCBI Taxonomy" id="4874"/>
    <lineage>
        <taxon>Eukaryota</taxon>
        <taxon>Fungi</taxon>
        <taxon>Fungi incertae sedis</taxon>
        <taxon>Mucoromycota</taxon>
        <taxon>Glomeromycotina</taxon>
        <taxon>Glomeromycetes</taxon>
        <taxon>Diversisporales</taxon>
        <taxon>Gigasporaceae</taxon>
        <taxon>Gigaspora</taxon>
    </lineage>
</organism>
<dbReference type="Proteomes" id="UP000439903">
    <property type="component" value="Unassembled WGS sequence"/>
</dbReference>
<evidence type="ECO:0000313" key="2">
    <source>
        <dbReference type="Proteomes" id="UP000439903"/>
    </source>
</evidence>
<sequence>MEERMNIKYKPKNLNKKKAPKYHQNLLSDSSDGSAIRCNYKNRYDEERADCNVDKEHFPRLDNVDKTCAIGHCYKNGNVVNDEVVRNRMTLIVSDKIEKDLRESNSNTRTWVRERSYS</sequence>
<dbReference type="AlphaFoldDB" id="A0A8H4AYX4"/>
<accession>A0A8H4AYX4</accession>
<name>A0A8H4AYX4_GIGMA</name>
<keyword evidence="2" id="KW-1185">Reference proteome</keyword>